<keyword evidence="2" id="KW-0812">Transmembrane</keyword>
<keyword evidence="2" id="KW-1133">Transmembrane helix</keyword>
<keyword evidence="4" id="KW-1185">Reference proteome</keyword>
<reference evidence="4" key="1">
    <citation type="submission" date="2016-06" db="EMBL/GenBank/DDBJ databases">
        <title>First high quality genome sequence of Plasmodium coatneyi using continuous long reads from single molecule, real-time sequencing.</title>
        <authorList>
            <person name="Chien J.-T."/>
            <person name="Pakala S.B."/>
            <person name="Geraldo J.A."/>
            <person name="Lapp S.A."/>
            <person name="Barnwell J.W."/>
            <person name="Kissinger J.C."/>
            <person name="Galinski M.R."/>
            <person name="Humphrey J.C."/>
        </authorList>
    </citation>
    <scope>NUCLEOTIDE SEQUENCE [LARGE SCALE GENOMIC DNA]</scope>
    <source>
        <strain evidence="4">Hackeri</strain>
    </source>
</reference>
<feature type="transmembrane region" description="Helical" evidence="2">
    <location>
        <begin position="499"/>
        <end position="520"/>
    </location>
</feature>
<dbReference type="KEGG" id="pcot:PCOAH_00042210"/>
<dbReference type="EMBL" id="CP016250">
    <property type="protein sequence ID" value="ANQ10077.1"/>
    <property type="molecule type" value="Genomic_DNA"/>
</dbReference>
<name>A0A1B1E523_9APIC</name>
<evidence type="ECO:0000256" key="1">
    <source>
        <dbReference type="SAM" id="MobiDB-lite"/>
    </source>
</evidence>
<dbReference type="AlphaFoldDB" id="A0A1B1E523"/>
<accession>A0A1B1E523</accession>
<dbReference type="InterPro" id="IPR008780">
    <property type="entry name" value="Plasmodium_Vir"/>
</dbReference>
<feature type="compositionally biased region" description="Low complexity" evidence="1">
    <location>
        <begin position="483"/>
        <end position="495"/>
    </location>
</feature>
<evidence type="ECO:0000313" key="4">
    <source>
        <dbReference type="Proteomes" id="UP000092716"/>
    </source>
</evidence>
<gene>
    <name evidence="3" type="ORF">PCOAH_00042210</name>
</gene>
<dbReference type="VEuPathDB" id="PlasmoDB:PCOAH_00042210"/>
<keyword evidence="2" id="KW-0472">Membrane</keyword>
<sequence>MAPDDGPSSNLQSKKIYYEFEKGKECSAEAEGTGKFSQVKTGVERLLEGRTHIPKADANKIVKNYCDACGGINRTERGHYYEPCYSFYYWLGTKIKGKEKTANELHDTMQKIYTELSPFKCNNKCSEIYLATSDILLDESKKMFEFGYNYESLKGWSEGKEKPCWPEYNEHWDAAKKAYEKKDVLCGTDQKCKTFMSNYDQYFKDRQQAKELPCNSISKVQEQPDSKDAAAILSGGEEDDEEDDLDYLEDDLLEEGDEEEDPSLDDLPSRKKYKVLNEKADSDNKDDCNSAGWQKIKSYVQDESVEYKIKGAMCYVYDMDDSERKKEGWCDYSYYWVGKILRKEFKDGPSFRQAMKKVKKAMQRSRSDHGCSFKFPTKGRTYFKQSKFLFDYYKDKDVVVAKVKSDQEEDCSNPYYKYLLKAQSAYEYMQPKCEKDNKSEWCKAFKTMYGQCKDPGKTVPECVVANKPEEPCNSGPKPGAEASTLLTTSGTSPGSNSTITAVASSALAVMGTAFITLFLYRVNTVTVEI</sequence>
<evidence type="ECO:0000313" key="3">
    <source>
        <dbReference type="EMBL" id="ANQ10077.1"/>
    </source>
</evidence>
<proteinExistence type="predicted"/>
<dbReference type="RefSeq" id="XP_019916772.1">
    <property type="nucleotide sequence ID" value="XM_020061005.1"/>
</dbReference>
<feature type="region of interest" description="Disordered" evidence="1">
    <location>
        <begin position="469"/>
        <end position="495"/>
    </location>
</feature>
<dbReference type="Pfam" id="PF05795">
    <property type="entry name" value="Plasmodium_Vir"/>
    <property type="match status" value="2"/>
</dbReference>
<evidence type="ECO:0000256" key="2">
    <source>
        <dbReference type="SAM" id="Phobius"/>
    </source>
</evidence>
<dbReference type="Proteomes" id="UP000092716">
    <property type="component" value="Chromosome 12"/>
</dbReference>
<dbReference type="GeneID" id="30910952"/>
<organism evidence="3 4">
    <name type="scientific">Plasmodium coatneyi</name>
    <dbReference type="NCBI Taxonomy" id="208452"/>
    <lineage>
        <taxon>Eukaryota</taxon>
        <taxon>Sar</taxon>
        <taxon>Alveolata</taxon>
        <taxon>Apicomplexa</taxon>
        <taxon>Aconoidasida</taxon>
        <taxon>Haemosporida</taxon>
        <taxon>Plasmodiidae</taxon>
        <taxon>Plasmodium</taxon>
    </lineage>
</organism>
<protein>
    <submittedName>
        <fullName evidence="3">KIR protein</fullName>
    </submittedName>
</protein>